<organism evidence="3">
    <name type="scientific">Schistocephalus solidus</name>
    <name type="common">Tapeworm</name>
    <dbReference type="NCBI Taxonomy" id="70667"/>
    <lineage>
        <taxon>Eukaryota</taxon>
        <taxon>Metazoa</taxon>
        <taxon>Spiralia</taxon>
        <taxon>Lophotrochozoa</taxon>
        <taxon>Platyhelminthes</taxon>
        <taxon>Cestoda</taxon>
        <taxon>Eucestoda</taxon>
        <taxon>Diphyllobothriidea</taxon>
        <taxon>Diphyllobothriidae</taxon>
        <taxon>Schistocephalus</taxon>
    </lineage>
</organism>
<name>A0A183T2P3_SCHSO</name>
<reference evidence="3" key="1">
    <citation type="submission" date="2016-06" db="UniProtKB">
        <authorList>
            <consortium name="WormBaseParasite"/>
        </authorList>
    </citation>
    <scope>IDENTIFICATION</scope>
</reference>
<reference evidence="1 2" key="2">
    <citation type="submission" date="2018-11" db="EMBL/GenBank/DDBJ databases">
        <authorList>
            <consortium name="Pathogen Informatics"/>
        </authorList>
    </citation>
    <scope>NUCLEOTIDE SEQUENCE [LARGE SCALE GENOMIC DNA]</scope>
    <source>
        <strain evidence="1 2">NST_G2</strain>
    </source>
</reference>
<gene>
    <name evidence="1" type="ORF">SSLN_LOCUS10741</name>
</gene>
<evidence type="ECO:0000313" key="2">
    <source>
        <dbReference type="Proteomes" id="UP000275846"/>
    </source>
</evidence>
<protein>
    <submittedName>
        <fullName evidence="3">PH_RBD domain-containing protein</fullName>
    </submittedName>
</protein>
<dbReference type="EMBL" id="UYSU01036064">
    <property type="protein sequence ID" value="VDL97126.1"/>
    <property type="molecule type" value="Genomic_DNA"/>
</dbReference>
<keyword evidence="2" id="KW-1185">Reference proteome</keyword>
<dbReference type="Proteomes" id="UP000275846">
    <property type="component" value="Unassembled WGS sequence"/>
</dbReference>
<sequence length="284" mass="31894">MITRTNSAWFLPVATPRATGGLNQVRVTGVACASTPGTSALFPLHFLSLPSSLSPTPHPPSCPSPCPGPHYPVSTFLFLPPSPPLTLPSSSTVDKVLRQWRQQSLRAPPDPNKHLLLPPDVVEGHLGAPRSRHWRLLDYFPVRRHGQQDVLVTKAMPHADGWMDHCLVTSKKRPRLQPRRSPRAVYGPLVEGAAPLPSADVTNLLTEKLQILKRWVEHFQSVPQDFKDATIVHLYKKKGNRQLFDYHREIAMPNMAAKNYARFLLNRLDGHLEQVLHPESQFVF</sequence>
<dbReference type="WBParaSite" id="SSLN_0001116001-mRNA-1">
    <property type="protein sequence ID" value="SSLN_0001116001-mRNA-1"/>
    <property type="gene ID" value="SSLN_0001116001"/>
</dbReference>
<dbReference type="AlphaFoldDB" id="A0A183T2P3"/>
<accession>A0A183T2P3</accession>
<proteinExistence type="predicted"/>
<evidence type="ECO:0000313" key="3">
    <source>
        <dbReference type="WBParaSite" id="SSLN_0001116001-mRNA-1"/>
    </source>
</evidence>
<evidence type="ECO:0000313" key="1">
    <source>
        <dbReference type="EMBL" id="VDL97126.1"/>
    </source>
</evidence>